<name>S3C8J9_OPHP1</name>
<protein>
    <submittedName>
        <fullName evidence="1">Kievitone hydratase</fullName>
    </submittedName>
</protein>
<dbReference type="HOGENOM" id="CLU_060575_0_0_1"/>
<dbReference type="VEuPathDB" id="FungiDB:F503_01039"/>
<dbReference type="PANTHER" id="PTHR40617:SF1">
    <property type="entry name" value="ATTH DOMAIN-CONTAINING PROTEIN-RELATED"/>
    <property type="match status" value="1"/>
</dbReference>
<dbReference type="Gene3D" id="2.40.370.10">
    <property type="entry name" value="AttH-like domain"/>
    <property type="match status" value="1"/>
</dbReference>
<gene>
    <name evidence="1" type="ORF">F503_01039</name>
</gene>
<dbReference type="OrthoDB" id="5295747at2759"/>
<dbReference type="EMBL" id="KE148149">
    <property type="protein sequence ID" value="EPE08256.1"/>
    <property type="molecule type" value="Genomic_DNA"/>
</dbReference>
<dbReference type="InterPro" id="IPR023374">
    <property type="entry name" value="AttH-like_dom_sf"/>
</dbReference>
<dbReference type="OMA" id="PGYSWYW"/>
<evidence type="ECO:0000313" key="2">
    <source>
        <dbReference type="Proteomes" id="UP000016923"/>
    </source>
</evidence>
<proteinExistence type="predicted"/>
<dbReference type="Proteomes" id="UP000016923">
    <property type="component" value="Unassembled WGS sequence"/>
</dbReference>
<dbReference type="STRING" id="1262450.S3C8J9"/>
<reference evidence="1 2" key="1">
    <citation type="journal article" date="2013" name="BMC Genomics">
        <title>The genome and transcriptome of the pine saprophyte Ophiostoma piceae, and a comparison with the bark beetle-associated pine pathogen Grosmannia clavigera.</title>
        <authorList>
            <person name="Haridas S."/>
            <person name="Wang Y."/>
            <person name="Lim L."/>
            <person name="Massoumi Alamouti S."/>
            <person name="Jackman S."/>
            <person name="Docking R."/>
            <person name="Robertson G."/>
            <person name="Birol I."/>
            <person name="Bohlmann J."/>
            <person name="Breuil C."/>
        </authorList>
    </citation>
    <scope>NUCLEOTIDE SEQUENCE [LARGE SCALE GENOMIC DNA]</scope>
    <source>
        <strain evidence="1 2">UAMH 11346</strain>
    </source>
</reference>
<dbReference type="AlphaFoldDB" id="S3C8J9"/>
<dbReference type="SUPFAM" id="SSF159245">
    <property type="entry name" value="AttH-like"/>
    <property type="match status" value="1"/>
</dbReference>
<dbReference type="PANTHER" id="PTHR40617">
    <property type="entry name" value="TERPENE CYCLASE ASQC"/>
    <property type="match status" value="1"/>
</dbReference>
<sequence length="385" mass="42740">MRRHNRLHLFDTFLESRTVDSLIIMFTKNALPTALLGLSVFADLCNGFGLGGLGFKRTVADVSPVSTAYTSQAGTFNLTASQLSQDYKINSYWTIYFLHGSNGHDYFAVGHLSAKGSTPKGANIRVSLLDINDSKYFGTEHSDPNAVFSNETFYYKADKFETYSTASDLYSNQVVKSTVEGAEFTLVSEPKGPNFYDAGSGIYMWGTDWTYEAAYPEQWVTGNLTYNGELIDIVPEKSMSWLDRQFGPGFGAEGWHLWILMFDNGIKTCIWRSEAVGAAPKQYFATFMFPDGHHEVYPIADEIHQSQPFVSNQTGFTYYGRHKVSIPGIGAEFDIRQPTLAGEMTSPTDPTPLNTLYEGYAIASGHIGGQRVSGWGVAERKYPSI</sequence>
<evidence type="ECO:0000313" key="1">
    <source>
        <dbReference type="EMBL" id="EPE08256.1"/>
    </source>
</evidence>
<accession>S3C8J9</accession>
<dbReference type="InterPro" id="IPR053112">
    <property type="entry name" value="Fungal_Dehydratase/Hydratase"/>
</dbReference>
<keyword evidence="2" id="KW-1185">Reference proteome</keyword>
<organism evidence="1 2">
    <name type="scientific">Ophiostoma piceae (strain UAMH 11346)</name>
    <name type="common">Sap stain fungus</name>
    <dbReference type="NCBI Taxonomy" id="1262450"/>
    <lineage>
        <taxon>Eukaryota</taxon>
        <taxon>Fungi</taxon>
        <taxon>Dikarya</taxon>
        <taxon>Ascomycota</taxon>
        <taxon>Pezizomycotina</taxon>
        <taxon>Sordariomycetes</taxon>
        <taxon>Sordariomycetidae</taxon>
        <taxon>Ophiostomatales</taxon>
        <taxon>Ophiostomataceae</taxon>
        <taxon>Ophiostoma</taxon>
    </lineage>
</organism>
<dbReference type="eggNOG" id="ENOG502SPEU">
    <property type="taxonomic scope" value="Eukaryota"/>
</dbReference>